<dbReference type="Pfam" id="PF00258">
    <property type="entry name" value="Flavodoxin_1"/>
    <property type="match status" value="1"/>
</dbReference>
<dbReference type="InterPro" id="IPR008254">
    <property type="entry name" value="Flavodoxin/NO_synth"/>
</dbReference>
<evidence type="ECO:0000313" key="6">
    <source>
        <dbReference type="Proteomes" id="UP000198623"/>
    </source>
</evidence>
<proteinExistence type="predicted"/>
<dbReference type="GO" id="GO:0016491">
    <property type="term" value="F:oxidoreductase activity"/>
    <property type="evidence" value="ECO:0007669"/>
    <property type="project" value="TreeGrafter"/>
</dbReference>
<dbReference type="GO" id="GO:0010181">
    <property type="term" value="F:FMN binding"/>
    <property type="evidence" value="ECO:0007669"/>
    <property type="project" value="InterPro"/>
</dbReference>
<evidence type="ECO:0000256" key="3">
    <source>
        <dbReference type="ARBA" id="ARBA00022643"/>
    </source>
</evidence>
<sequence>MAKVKFLVGSTYGNAQQMADEACEELNQLGHQCEVFNHPCIDDVIGEDTDVLIICSATIGEGDIPDNLLPLYSQLSDQSPLLPHVKYAVIALGDSSYDNFADGGRQMNELMHELQAVSVQEMLLIDACETPDPEEAVLEWIRLLHPKL</sequence>
<protein>
    <submittedName>
        <fullName evidence="5">Flavodoxin</fullName>
    </submittedName>
</protein>
<dbReference type="OrthoDB" id="359268at2"/>
<dbReference type="PROSITE" id="PS50902">
    <property type="entry name" value="FLAVODOXIN_LIKE"/>
    <property type="match status" value="1"/>
</dbReference>
<keyword evidence="6" id="KW-1185">Reference proteome</keyword>
<reference evidence="6" key="1">
    <citation type="submission" date="2016-10" db="EMBL/GenBank/DDBJ databases">
        <authorList>
            <person name="Varghese N."/>
            <person name="Submissions S."/>
        </authorList>
    </citation>
    <scope>NUCLEOTIDE SEQUENCE [LARGE SCALE GENOMIC DNA]</scope>
    <source>
        <strain evidence="6">CGMCC 1.10971</strain>
    </source>
</reference>
<dbReference type="RefSeq" id="WP_090725380.1">
    <property type="nucleotide sequence ID" value="NZ_FOOU01000003.1"/>
</dbReference>
<evidence type="ECO:0000256" key="1">
    <source>
        <dbReference type="ARBA" id="ARBA00001917"/>
    </source>
</evidence>
<dbReference type="EMBL" id="FOOU01000003">
    <property type="protein sequence ID" value="SFG05437.1"/>
    <property type="molecule type" value="Genomic_DNA"/>
</dbReference>
<dbReference type="GO" id="GO:0005829">
    <property type="term" value="C:cytosol"/>
    <property type="evidence" value="ECO:0007669"/>
    <property type="project" value="TreeGrafter"/>
</dbReference>
<feature type="domain" description="Flavodoxin-like" evidence="4">
    <location>
        <begin position="4"/>
        <end position="145"/>
    </location>
</feature>
<organism evidence="5 6">
    <name type="scientific">Neptunomonas qingdaonensis</name>
    <dbReference type="NCBI Taxonomy" id="1045558"/>
    <lineage>
        <taxon>Bacteria</taxon>
        <taxon>Pseudomonadati</taxon>
        <taxon>Pseudomonadota</taxon>
        <taxon>Gammaproteobacteria</taxon>
        <taxon>Oceanospirillales</taxon>
        <taxon>Oceanospirillaceae</taxon>
        <taxon>Neptunomonas</taxon>
    </lineage>
</organism>
<dbReference type="AlphaFoldDB" id="A0A1I2NV01"/>
<dbReference type="NCBIfam" id="NF005989">
    <property type="entry name" value="PRK08105.1"/>
    <property type="match status" value="1"/>
</dbReference>
<keyword evidence="2" id="KW-0285">Flavoprotein</keyword>
<keyword evidence="3" id="KW-0288">FMN</keyword>
<comment type="cofactor">
    <cofactor evidence="1">
        <name>FMN</name>
        <dbReference type="ChEBI" id="CHEBI:58210"/>
    </cofactor>
</comment>
<evidence type="ECO:0000313" key="5">
    <source>
        <dbReference type="EMBL" id="SFG05437.1"/>
    </source>
</evidence>
<evidence type="ECO:0000259" key="4">
    <source>
        <dbReference type="PROSITE" id="PS50902"/>
    </source>
</evidence>
<name>A0A1I2NV01_9GAMM</name>
<evidence type="ECO:0000256" key="2">
    <source>
        <dbReference type="ARBA" id="ARBA00022630"/>
    </source>
</evidence>
<dbReference type="GO" id="GO:0050660">
    <property type="term" value="F:flavin adenine dinucleotide binding"/>
    <property type="evidence" value="ECO:0007669"/>
    <property type="project" value="TreeGrafter"/>
</dbReference>
<dbReference type="InterPro" id="IPR029039">
    <property type="entry name" value="Flavoprotein-like_sf"/>
</dbReference>
<accession>A0A1I2NV01</accession>
<dbReference type="STRING" id="1045558.SAMN05216175_10335"/>
<dbReference type="PANTHER" id="PTHR19384:SF128">
    <property type="entry name" value="NADPH OXIDOREDUCTASE A"/>
    <property type="match status" value="1"/>
</dbReference>
<dbReference type="Proteomes" id="UP000198623">
    <property type="component" value="Unassembled WGS sequence"/>
</dbReference>
<dbReference type="PANTHER" id="PTHR19384">
    <property type="entry name" value="NITRIC OXIDE SYNTHASE-RELATED"/>
    <property type="match status" value="1"/>
</dbReference>
<dbReference type="Gene3D" id="3.40.50.360">
    <property type="match status" value="1"/>
</dbReference>
<dbReference type="SUPFAM" id="SSF52218">
    <property type="entry name" value="Flavoproteins"/>
    <property type="match status" value="1"/>
</dbReference>
<gene>
    <name evidence="5" type="ORF">SAMN05216175_10335</name>
</gene>